<dbReference type="SUPFAM" id="SSF51679">
    <property type="entry name" value="Bacterial luciferase-like"/>
    <property type="match status" value="1"/>
</dbReference>
<keyword evidence="3" id="KW-0560">Oxidoreductase</keyword>
<dbReference type="Pfam" id="PF00296">
    <property type="entry name" value="Bac_luciferase"/>
    <property type="match status" value="1"/>
</dbReference>
<keyword evidence="1" id="KW-0285">Flavoprotein</keyword>
<dbReference type="PANTHER" id="PTHR42847:SF4">
    <property type="entry name" value="ALKANESULFONATE MONOOXYGENASE-RELATED"/>
    <property type="match status" value="1"/>
</dbReference>
<protein>
    <submittedName>
        <fullName evidence="6">TIGR03621 family F420-dependent LLM class oxidoreductase</fullName>
    </submittedName>
</protein>
<dbReference type="InterPro" id="IPR050172">
    <property type="entry name" value="SsuD_RutA_monooxygenase"/>
</dbReference>
<dbReference type="EMBL" id="CP051627">
    <property type="protein sequence ID" value="UPT19818.1"/>
    <property type="molecule type" value="Genomic_DNA"/>
</dbReference>
<evidence type="ECO:0000259" key="5">
    <source>
        <dbReference type="Pfam" id="PF00296"/>
    </source>
</evidence>
<evidence type="ECO:0000256" key="4">
    <source>
        <dbReference type="ARBA" id="ARBA00023033"/>
    </source>
</evidence>
<reference evidence="6 7" key="1">
    <citation type="submission" date="2020-04" db="EMBL/GenBank/DDBJ databases">
        <title>Thermobifida alba genome sequencing and assembly.</title>
        <authorList>
            <person name="Luzics S."/>
            <person name="Horvath B."/>
            <person name="Nagy I."/>
            <person name="Toth A."/>
            <person name="Nagy I."/>
            <person name="Kukolya J."/>
        </authorList>
    </citation>
    <scope>NUCLEOTIDE SEQUENCE [LARGE SCALE GENOMIC DNA]</scope>
    <source>
        <strain evidence="6 7">DSM 43795</strain>
    </source>
</reference>
<evidence type="ECO:0000313" key="6">
    <source>
        <dbReference type="EMBL" id="UPT19818.1"/>
    </source>
</evidence>
<dbReference type="NCBIfam" id="TIGR03621">
    <property type="entry name" value="F420_MSMEG_2516"/>
    <property type="match status" value="1"/>
</dbReference>
<dbReference type="Proteomes" id="UP000832041">
    <property type="component" value="Chromosome"/>
</dbReference>
<keyword evidence="7" id="KW-1185">Reference proteome</keyword>
<feature type="domain" description="Luciferase-like" evidence="5">
    <location>
        <begin position="14"/>
        <end position="236"/>
    </location>
</feature>
<proteinExistence type="predicted"/>
<sequence length="296" mass="31908">MSGLRFGVSFHGADLDHWTDYCVRTEELGFDVLYAPDHLGQPDPFVMLAAAAAATTRLGLGTYVLNNGFHNPALLARAAATVDRISGGRLELGLGAGHMKWEFDDAGIPWRPHAERVERLERAVAELDRRFAGTEPAPARSPRPTLTIGGHGERVLTLAAAHADVVAFSGLRHRPGRPPGEFTVAGTDELLRRVELVRGVAARHGRNPEFSVLVQEVLVTDDVERAFAERSERFAAAGLGTLEEVLDSPFVLLGSAAEIARELLAHRDRFGFTTVVTHGVHRDALAAVVPEAAALS</sequence>
<evidence type="ECO:0000313" key="7">
    <source>
        <dbReference type="Proteomes" id="UP000832041"/>
    </source>
</evidence>
<dbReference type="Gene3D" id="3.20.20.30">
    <property type="entry name" value="Luciferase-like domain"/>
    <property type="match status" value="1"/>
</dbReference>
<dbReference type="PANTHER" id="PTHR42847">
    <property type="entry name" value="ALKANESULFONATE MONOOXYGENASE"/>
    <property type="match status" value="1"/>
</dbReference>
<evidence type="ECO:0000256" key="1">
    <source>
        <dbReference type="ARBA" id="ARBA00022630"/>
    </source>
</evidence>
<gene>
    <name evidence="6" type="ORF">FOF52_01600</name>
</gene>
<evidence type="ECO:0000256" key="3">
    <source>
        <dbReference type="ARBA" id="ARBA00023002"/>
    </source>
</evidence>
<dbReference type="InterPro" id="IPR036661">
    <property type="entry name" value="Luciferase-like_sf"/>
</dbReference>
<keyword evidence="4" id="KW-0503">Monooxygenase</keyword>
<accession>A0ABY4L0F5</accession>
<dbReference type="InterPro" id="IPR011251">
    <property type="entry name" value="Luciferase-like_dom"/>
</dbReference>
<organism evidence="6 7">
    <name type="scientific">Thermobifida alba</name>
    <name type="common">Thermomonospora alba</name>
    <dbReference type="NCBI Taxonomy" id="53522"/>
    <lineage>
        <taxon>Bacteria</taxon>
        <taxon>Bacillati</taxon>
        <taxon>Actinomycetota</taxon>
        <taxon>Actinomycetes</taxon>
        <taxon>Streptosporangiales</taxon>
        <taxon>Nocardiopsidaceae</taxon>
        <taxon>Thermobifida</taxon>
    </lineage>
</organism>
<dbReference type="RefSeq" id="WP_248592053.1">
    <property type="nucleotide sequence ID" value="NZ_BAABEB010000010.1"/>
</dbReference>
<keyword evidence="2" id="KW-0288">FMN</keyword>
<name>A0ABY4L0F5_THEAE</name>
<dbReference type="InterPro" id="IPR019923">
    <property type="entry name" value="Lucif-like_OxRdtase_MSMEG_2516"/>
</dbReference>
<evidence type="ECO:0000256" key="2">
    <source>
        <dbReference type="ARBA" id="ARBA00022643"/>
    </source>
</evidence>